<dbReference type="InterPro" id="IPR040848">
    <property type="entry name" value="AAA_lid_7"/>
</dbReference>
<keyword evidence="15" id="KW-1185">Reference proteome</keyword>
<evidence type="ECO:0000256" key="1">
    <source>
        <dbReference type="ARBA" id="ARBA00004604"/>
    </source>
</evidence>
<proteinExistence type="inferred from homology"/>
<evidence type="ECO:0000259" key="13">
    <source>
        <dbReference type="PROSITE" id="PS50234"/>
    </source>
</evidence>
<dbReference type="GO" id="GO:0005524">
    <property type="term" value="F:ATP binding"/>
    <property type="evidence" value="ECO:0007669"/>
    <property type="project" value="UniProtKB-KW"/>
</dbReference>
<comment type="function">
    <text evidence="10">Nuclear chaperone required for maturation and nuclear export of pre-60S ribosome subunits.</text>
</comment>
<dbReference type="GO" id="GO:0016887">
    <property type="term" value="F:ATP hydrolysis activity"/>
    <property type="evidence" value="ECO:0007669"/>
    <property type="project" value="InterPro"/>
</dbReference>
<feature type="compositionally biased region" description="Acidic residues" evidence="12">
    <location>
        <begin position="4207"/>
        <end position="4236"/>
    </location>
</feature>
<dbReference type="eggNOG" id="KOG1808">
    <property type="taxonomic scope" value="Eukaryota"/>
</dbReference>
<feature type="compositionally biased region" description="Basic and acidic residues" evidence="12">
    <location>
        <begin position="4435"/>
        <end position="4447"/>
    </location>
</feature>
<dbReference type="Pfam" id="PF07728">
    <property type="entry name" value="AAA_5"/>
    <property type="match status" value="9"/>
</dbReference>
<feature type="compositionally biased region" description="Basic and acidic residues" evidence="12">
    <location>
        <begin position="4523"/>
        <end position="4541"/>
    </location>
</feature>
<keyword evidence="9 10" id="KW-0539">Nucleus</keyword>
<evidence type="ECO:0000256" key="10">
    <source>
        <dbReference type="PIRNR" id="PIRNR010340"/>
    </source>
</evidence>
<feature type="compositionally biased region" description="Acidic residues" evidence="12">
    <location>
        <begin position="4286"/>
        <end position="4301"/>
    </location>
</feature>
<feature type="compositionally biased region" description="Basic and acidic residues" evidence="12">
    <location>
        <begin position="4364"/>
        <end position="4377"/>
    </location>
</feature>
<feature type="compositionally biased region" description="Acidic residues" evidence="12">
    <location>
        <begin position="4177"/>
        <end position="4198"/>
    </location>
</feature>
<evidence type="ECO:0000256" key="8">
    <source>
        <dbReference type="ARBA" id="ARBA00023186"/>
    </source>
</evidence>
<dbReference type="FunFam" id="3.40.50.300:FF:000582">
    <property type="entry name" value="Midasin"/>
    <property type="match status" value="1"/>
</dbReference>
<feature type="compositionally biased region" description="Basic and acidic residues" evidence="12">
    <location>
        <begin position="4656"/>
        <end position="4669"/>
    </location>
</feature>
<dbReference type="GO" id="GO:0005654">
    <property type="term" value="C:nucleoplasm"/>
    <property type="evidence" value="ECO:0007669"/>
    <property type="project" value="UniProtKB-SubCell"/>
</dbReference>
<dbReference type="OMA" id="ILEQWHR"/>
<dbReference type="InterPro" id="IPR036465">
    <property type="entry name" value="vWFA_dom_sf"/>
</dbReference>
<feature type="domain" description="VWFA" evidence="13">
    <location>
        <begin position="4781"/>
        <end position="4982"/>
    </location>
</feature>
<feature type="region of interest" description="Disordered" evidence="12">
    <location>
        <begin position="4128"/>
        <end position="4684"/>
    </location>
</feature>
<dbReference type="Proteomes" id="UP000018144">
    <property type="component" value="Unassembled WGS sequence"/>
</dbReference>
<evidence type="ECO:0000256" key="5">
    <source>
        <dbReference type="ARBA" id="ARBA00022553"/>
    </source>
</evidence>
<dbReference type="Pfam" id="PF00092">
    <property type="entry name" value="VWA"/>
    <property type="match status" value="1"/>
</dbReference>
<evidence type="ECO:0000313" key="15">
    <source>
        <dbReference type="Proteomes" id="UP000018144"/>
    </source>
</evidence>
<dbReference type="InterPro" id="IPR048617">
    <property type="entry name" value="MDN1_AAA_lid_4"/>
</dbReference>
<dbReference type="GO" id="GO:0000055">
    <property type="term" value="P:ribosomal large subunit export from nucleus"/>
    <property type="evidence" value="ECO:0007669"/>
    <property type="project" value="TreeGrafter"/>
</dbReference>
<evidence type="ECO:0000256" key="11">
    <source>
        <dbReference type="SAM" id="Coils"/>
    </source>
</evidence>
<reference evidence="14 15" key="1">
    <citation type="journal article" date="2013" name="PLoS Genet.">
        <title>The genome and development-dependent transcriptomes of Pyronema confluens: a window into fungal evolution.</title>
        <authorList>
            <person name="Traeger S."/>
            <person name="Altegoer F."/>
            <person name="Freitag M."/>
            <person name="Gabaldon T."/>
            <person name="Kempken F."/>
            <person name="Kumar A."/>
            <person name="Marcet-Houben M."/>
            <person name="Poggeler S."/>
            <person name="Stajich J.E."/>
            <person name="Nowrousian M."/>
        </authorList>
    </citation>
    <scope>NUCLEOTIDE SEQUENCE [LARGE SCALE GENOMIC DNA]</scope>
    <source>
        <strain evidence="15">CBS 100304</strain>
        <tissue evidence="14">Vegetative mycelium</tissue>
    </source>
</reference>
<keyword evidence="11" id="KW-0175">Coiled coil</keyword>
<comment type="subcellular location">
    <subcellularLocation>
        <location evidence="1">Nucleus</location>
        <location evidence="1">Nucleolus</location>
    </subcellularLocation>
    <subcellularLocation>
        <location evidence="2">Nucleus</location>
        <location evidence="2">Nucleoplasm</location>
    </subcellularLocation>
</comment>
<dbReference type="PANTHER" id="PTHR48103:SF2">
    <property type="entry name" value="MIDASIN"/>
    <property type="match status" value="1"/>
</dbReference>
<dbReference type="Gene3D" id="3.40.50.300">
    <property type="entry name" value="P-loop containing nucleotide triphosphate hydrolases"/>
    <property type="match status" value="6"/>
</dbReference>
<dbReference type="Pfam" id="PF21108">
    <property type="entry name" value="MDN1_4th"/>
    <property type="match status" value="1"/>
</dbReference>
<dbReference type="PIRSF" id="PIRSF010340">
    <property type="entry name" value="Midasin"/>
    <property type="match status" value="1"/>
</dbReference>
<dbReference type="SUPFAM" id="SSF53300">
    <property type="entry name" value="vWA-like"/>
    <property type="match status" value="1"/>
</dbReference>
<dbReference type="PROSITE" id="PS50234">
    <property type="entry name" value="VWFA"/>
    <property type="match status" value="1"/>
</dbReference>
<feature type="compositionally biased region" description="Acidic residues" evidence="12">
    <location>
        <begin position="4670"/>
        <end position="4684"/>
    </location>
</feature>
<feature type="compositionally biased region" description="Basic and acidic residues" evidence="12">
    <location>
        <begin position="4252"/>
        <end position="4280"/>
    </location>
</feature>
<feature type="region of interest" description="Disordered" evidence="12">
    <location>
        <begin position="603"/>
        <end position="626"/>
    </location>
</feature>
<keyword evidence="7 10" id="KW-0067">ATP-binding</keyword>
<dbReference type="Gene3D" id="3.40.50.410">
    <property type="entry name" value="von Willebrand factor, type A domain"/>
    <property type="match status" value="1"/>
</dbReference>
<feature type="region of interest" description="Disordered" evidence="12">
    <location>
        <begin position="760"/>
        <end position="781"/>
    </location>
</feature>
<dbReference type="GO" id="GO:0005730">
    <property type="term" value="C:nucleolus"/>
    <property type="evidence" value="ECO:0007669"/>
    <property type="project" value="UniProtKB-SubCell"/>
</dbReference>
<dbReference type="STRING" id="1076935.U4KWQ2"/>
<dbReference type="InterPro" id="IPR003593">
    <property type="entry name" value="AAA+_ATPase"/>
</dbReference>
<comment type="similarity">
    <text evidence="3 10">Belongs to the midasin family.</text>
</comment>
<gene>
    <name evidence="14" type="ORF">PCON_05228</name>
</gene>
<dbReference type="FunFam" id="3.40.50.300:FF:001368">
    <property type="entry name" value="Midasin"/>
    <property type="match status" value="1"/>
</dbReference>
<feature type="compositionally biased region" description="Gly residues" evidence="12">
    <location>
        <begin position="4140"/>
        <end position="4149"/>
    </location>
</feature>
<dbReference type="GO" id="GO:0000027">
    <property type="term" value="P:ribosomal large subunit assembly"/>
    <property type="evidence" value="ECO:0007669"/>
    <property type="project" value="InterPro"/>
</dbReference>
<sequence>MECAAFDERFIAAVSLDSVLSAQLPPEAHAILSRPDARSTNNVYLETLSRLSIHPIFSSTILSCYEPLFPELVARWPTFASAAQIAAGFGRILPVVPYLVEVAEFLLMSSREKAGFLAIALGLGSDATLTQVCALPTELALENLLSLYRLLCFRRDTFLPLVDTTILYHFLQHPHQAVRYVAIRVLAIYLKVADAAQEEMLEKYGVGRRGEKVSGPWEGREVDYGFLMSLEGERCKEMSAALEQSKRDPIPACYSRIISPSDLSPMTADLCGVLTPRLRGPPSDSLEIVDTPTTRTNIHSLASALRTSKPILVTGQGGSGKTFLVHQLASAVNALDTLVSIHLSGQTDAKLLIGTYTTADTPGSFEWRPGVLATAVREGRWVLVEDIDKAPTEVLSVLLPLIERGELDIPSRGEKIKAARGFRLITTARTSASNNQDVATVNLLGSRLWVRVNVEMPDVSELQTIVNSRYPLLHATSPSILNTYSAIQKLYREPSFFAISRTSLGRQISPRDLFKWCNRTNALFVSAGVTTGSEVMEDGLFDQMFNEAVDCFAGSLHTQDARRIVVNRIAEELQVPSQRVEMLMTGHIPSFKDSERSLTVGRAKLQKRKQTSSQKRRKTTLGTPKRPFATTNHALRLLEQVGVAVRLAEPVLLVGETGTGKTTVVQQLADILGYNLTAINLSQQTEAGDLLGGYKPVDVRSLAVPLKETFDELFEKTFSLKKNQRFLDVLNKNWSKQQWKRVIILWGQAVTMAENFFATPPKELEEQPTETGEKKKKRKLDGMDRPALQASWTKFAADLSALERQSSQLSKSFAFSFVEGSLVKAARNGDWVLLDEINLAAADTLESISDLLKDGGGGSILLSEKGDVERIQAHPNFRVFACMNPATDVGKRDLPVGLRSRFTELYVQSPDAEFNNLLAVVKEYIGHLAIGDERVCADVAQLYLDAKQLAEGHKLVDGANQKPHFSMRTLTRTLSYVTSIAGVYGLRRSLFEGFCMSFLTLLDRKSEATLIPVIDKYIFGASKNVRSLLNQIPKQPTDGLEYVQFKHYWMQKGPLVPEDQAHYIITPSVDRNLMNLVRACATRKFPVLIQGPTSAGKTSMIEYLAKKTGHKFVRINNHEHTDLQEYLGTYVSDNDGKLSFLEGVLVDALRKGHWIVLDELNLAPTDVLEALNRLLDDNRELLIPETQEVVRPHKDFMLFATQNPPGLYGGRKNLSRAFRNRFLELHFDDIPESELGEILKRRCQNIAPAYCEKIVKVYKELSLLRQSTRLFEQKNSFATLRDLFRWAQRDANGYQQLAEDGYMLLAERVRKDEEKLAVQKILEKEMRVTIDIQQLYTAERCPEYALYQAALQEKKGEVVWTKAMKRLFALVAHALRNNEPVLLVGETGCGKTTVCQMLAEAFSKKLIIVNAHQNTETGDIIGAQRPIRNRSEYQQLLAADLRGVLTQFAPEQGDVSEVELNDLLTIYLSRKDIHSQIPEDVKTRIELNRTRIKALFEWAEGPLIQAMTGADFFLLDEISLADDSVLERLNSVLESGRGILLAEKGPEEGEIVASDGFQFLATMNPGGDYGKKELSPALRNRFTEIWVPSMTDYDDVLQIVRSKLHPGVVRHAQGMVKYAQWFASTYGGGANAATISIRQVLAWARFVNLNQDKGAAFGLLHGAALVFFDGLGANPSAILTIAAEDLEGEKQRSITKLSELCGMDLSGLYTSTVVASADEKTMSIGPFALEKKEGATPDISFSLEAPTTALNAMRVLRAMQLHKPILLEGSPGVGKTSLITALASASGNPLTRINLSDQTDLMDLFGSDVPVEGGASGEFAWRDAPFLRAMQRGDWVLLDEMNLASQSVLEGLNACLDHRGEVYISELDKTFSCHPSFMVFAAQNPHHQGGGRKGLPASFVNRFTVVYVDTLKMTDLGMIAGRLFKGMKEEMVTKLITFVVTLDRQLEQKRSFGVTGGPWEFNLRDTLRWMDMLSSPKGLLAFRDPEEFIDIVIRQRFRTPGDKAQVDKIFEEVFGYAPKPRHLFYQLNPTSLQIGHAVLPRRAVLQPTPTDGLTILKSQLPVMETLITCITQATPVILVGSSGSGKSSMIQLLAAAAGAELKQLALNADVDTTDIVGGFEQVDLSRSISAFFLELREFLRYGVVDAIKNVTPLNFEVLGLVTFLDDSRLQPTVEHLTVLLQQLQATVIANPAFENFVTKAAQLLQEAKKDTIARFEWVDGLLIKAIEAGHWLVLDNANLCSPSVLDRLNSLTERNGFLIVNEHSTESGDPKLVKPHPEFRLFITMDPKHGELSRAMRNRCVEVFVDGASAPTNSSADETTTVTAAEDDQTRQLLANFTGSAPVNAENATFTTLQKFADASVEDETYPEVIKTALEHIPFNLASMLSRWDAHISNLLPEEKAGYVNAAVRELVSFASHPAVASFSQVFMAEVTKKLSLDEDFVTSQTTIPMRNTPLFTSPAQLSLLAAFYEVARSILAVKDTEETVLQKSTTIKLAEMNFLERSASRRGKKTPGFGGSVGVQLFEFLSNVRRILEDWLVTASQSVGPEAFDQIRSVVELWQDLVKLSSTTNLNEAVFQVYLALFDDWIKESGPLGKEVEQALGAFREPLKLITGLSMERIWEVKRPDVPRTLDGWEQLLKIKAIMARFDAVPVQGKLHLNSRLFKEDHANDHDEDNLPTVLTLRTSLAEAATALLTDNIDISELVTELDSTISELEKSRALTLTETGETELTQVTTATFEAVFDLLLKFKMLKDPSASTNTPAGPSAMSQEMVRMAHFANRSTESLIGGKTAYEKIVGDLWNYPKQQEKARGPAPLLGGLIAKEMLRTSHTAKETGISQLQELEIEIKELSKQFTLHILDVTSDRITQLNSLLYSKLRELISIHHDCYDAAVFVSITSAFDAQSLEGLTYLKSTLPATTTTHLKVIVEEHLVPVVDAFLEIAQSAPHEKIAVSGAAWVNYAVACMKLYTPNVAFDPAQKSMVSRQRHLARKTEINTRIQAEKKFELSFTGSETNPSIQILEQRLLSLGEEPPNSLIARPEQSEMSALQGDIQNVLRVVVDSQPHSRLLESIIKRTENFEAQETLFQTNITQLIDRLTRGYPVYQDMTMPIVGYLYYLKLGFSLAAMTPETAETKNDTAPFLAPYQDFAQRPALPIAVERDAQMLWLRQYAARANTEGYDQLDSPTRERIQDVFKGLFRKWKQEVTEEREKMIANSSLYTYKGETADHDEKEFAKMFPDYEAEEGAVEKEEKTPEEARLKNHKEVAILIAKCQSALYMAGADVDLSLPSLIGDGAALWSKALKDTTTTFTPQQIEDFLPAIFLSLRSTTDWISGSQDKARGSYDFYTDPNLTEAHRLVATIKPIQKRFTELLQLWPENATLQDVIEHCQQLCAFPASSPIAAFMVKVERLHGTIHEWQGVASKEHSANPEFDAITQLIISWRRLELTTWPTLFDIEDNRQKENALGWWFFLYESIIANPMELLREDLKAHVQQLIHNLVEWISMSPVGEFAHRLQLLRVFLKQLEKLVIEVPDMALVQQALSAFLIYYQQYLPAALEGLKKDRKRQEKAVADVVLLASWKDTNITALRESAKRSHHKLYKTVRKYRQLIEASMINVIGGGMGSEEKPATTPHAAPDAGVDQGAVQKIYEAAVKPWNERPARLRDLEKVVTMIQNVTAAPVDRLDVAGFLNEFSGNIITTVKDLQQETPAVFTEEVKERIKHLKTRKRKAFTDALKALREMGLKHNLSKQQLLKQSNLEKILSASATLDGKGMDIDGIEYYFVRAVETQTKVRTLKEPSPDLAGNDVSRVVGMMEHLMSINLEQRSSLSSSLMEFNKTQEAVSKYKNLSNMHTDPVLSSDLSLASFNEIKRKINWLPKLLSFTSTLLSIRSQFAAASAEALERVISDWNLTAVDLSSQLSNEELIHDGVWAANTKRLYARSVDFLRSIATATSSLIAQTPEISFALKPLVQWCSSTAAPAMIADSTEEKNVKELDLTLQKLADSIFVALQKLNQAQREYPVDETVAGWLLSFQAASAAAMKALHMRNIAHKISAVIDDASKIFFASSGASAASAAVRATFAAYFPVVQEYLNTCQRLLERTAAANRGLAKTTYILCTTGLTLLTKGFCEPAEQSDEKGDSGEVEGGTGLGDGEGMKDISKDIKDDEDMNELAQEKNKEEREDEIEDEEDAVDMGEEDMEGEMGDKKEKEGEEGEDDDGEDEDEGVEEEKGDVDDLDPDAVDEKMWDEQGDDDDKEKEGEAKGKQEKGDELEAKKEKESKKQQETGEQGDGGDENEEEEEGAQESEEVKQQEEGEGMDDHVPEVETLELPEDMNLDGGDSEDEKEDGEEDEMPDDDFEMGEDEPQQEEGGKDGKEDEKPEEFPELDADAAAEAEKEKEGEGEEKEDEEMGEENGEGVQDGDEGAEEEQPEEEQPEDTLLTEKPEDNGKDAEEQTAPSDLQGAQGGDDNQDASDQASAQKDQGEESKSEDPQQGQGTEKNDSTQQDQEIGAASTKEDQNQEQQQHQPKQSEEEKAFRKVGDILEKWHKQRKQILDATEDDKDRPQLDNMELDDPEFEHLPDDDTAAETQALGAANEEQAHGLDDSMAIDSGAKEPQEAFEDTAPEDEDAEPAEPIEHKTSEDRSAEDQENPEGSRAGAMIGDRKDGAQRERKQDDQEEMELDIDLPDLDEELSQDVSAVESSLAIRPKEEARELWQKYETATRSLSAGLCEQLRLILEPTQATKMRGDFRTGKRLNMRRIIPYIASSYKKDKIWMRRAKPSKRQYQVILAVDDSKSMAEGASSELALETVALVARALSSLEVGQISVLSFGADTRVVHEFEKPFTSDTGVEAFSRFTFAQQKTDVRKLIESSLSLFQTARNNAAGSPTELWQLEIVISDGVCEDHATLQRLVRKAQEQRVMIVFVVVDSVRESSILTLDTIKFVDGEIKQERYLDTFPFAYYLVVRDVRELPGVLAGALRQWFAESVEGA</sequence>
<feature type="compositionally biased region" description="Basic residues" evidence="12">
    <location>
        <begin position="604"/>
        <end position="619"/>
    </location>
</feature>
<dbReference type="InterPro" id="IPR027417">
    <property type="entry name" value="P-loop_NTPase"/>
</dbReference>
<feature type="compositionally biased region" description="Acidic residues" evidence="12">
    <location>
        <begin position="4378"/>
        <end position="4387"/>
    </location>
</feature>
<dbReference type="Pfam" id="PF17867">
    <property type="entry name" value="AAA_lid_7"/>
    <property type="match status" value="3"/>
</dbReference>
<evidence type="ECO:0000256" key="12">
    <source>
        <dbReference type="SAM" id="MobiDB-lite"/>
    </source>
</evidence>
<feature type="compositionally biased region" description="Basic and acidic residues" evidence="12">
    <location>
        <begin position="4629"/>
        <end position="4641"/>
    </location>
</feature>
<dbReference type="InterPro" id="IPR025662">
    <property type="entry name" value="Sigma_54_int_dom_ATP-bd_1"/>
</dbReference>
<dbReference type="InterPro" id="IPR012099">
    <property type="entry name" value="Midasin"/>
</dbReference>
<dbReference type="Pfam" id="PF17865">
    <property type="entry name" value="AAA_lid_5"/>
    <property type="match status" value="1"/>
</dbReference>
<dbReference type="SMART" id="SM00382">
    <property type="entry name" value="AAA"/>
    <property type="match status" value="6"/>
</dbReference>
<keyword evidence="5" id="KW-0597">Phosphoprotein</keyword>
<feature type="compositionally biased region" description="Basic and acidic residues" evidence="12">
    <location>
        <begin position="4302"/>
        <end position="4319"/>
    </location>
</feature>
<evidence type="ECO:0000256" key="3">
    <source>
        <dbReference type="ARBA" id="ARBA00007188"/>
    </source>
</evidence>
<protein>
    <recommendedName>
        <fullName evidence="4 10">Midasin</fullName>
    </recommendedName>
</protein>
<evidence type="ECO:0000256" key="6">
    <source>
        <dbReference type="ARBA" id="ARBA00022741"/>
    </source>
</evidence>
<feature type="compositionally biased region" description="Acidic residues" evidence="12">
    <location>
        <begin position="4612"/>
        <end position="4628"/>
    </location>
</feature>
<dbReference type="FunFam" id="3.40.50.300:FF:000712">
    <property type="entry name" value="Midasin"/>
    <property type="match status" value="1"/>
</dbReference>
<feature type="compositionally biased region" description="Acidic residues" evidence="12">
    <location>
        <begin position="4395"/>
        <end position="4431"/>
    </location>
</feature>
<feature type="compositionally biased region" description="Basic and acidic residues" evidence="12">
    <location>
        <begin position="4476"/>
        <end position="4485"/>
    </location>
</feature>
<accession>U4KWQ2</accession>
<feature type="compositionally biased region" description="Polar residues" evidence="12">
    <location>
        <begin position="4486"/>
        <end position="4502"/>
    </location>
</feature>
<evidence type="ECO:0000313" key="14">
    <source>
        <dbReference type="EMBL" id="CCX05641.1"/>
    </source>
</evidence>
<dbReference type="SUPFAM" id="SSF52540">
    <property type="entry name" value="P-loop containing nucleoside triphosphate hydrolases"/>
    <property type="match status" value="6"/>
</dbReference>
<feature type="compositionally biased region" description="Basic and acidic residues" evidence="12">
    <location>
        <begin position="4150"/>
        <end position="4160"/>
    </location>
</feature>
<keyword evidence="8 10" id="KW-0143">Chaperone</keyword>
<dbReference type="EMBL" id="HF935262">
    <property type="protein sequence ID" value="CCX05641.1"/>
    <property type="molecule type" value="Genomic_DNA"/>
</dbReference>
<feature type="compositionally biased region" description="Acidic residues" evidence="12">
    <location>
        <begin position="4321"/>
        <end position="4362"/>
    </location>
</feature>
<dbReference type="FunFam" id="3.40.50.300:FF:000142">
    <property type="entry name" value="Midasin"/>
    <property type="match status" value="1"/>
</dbReference>
<name>U4KWQ2_PYROM</name>
<dbReference type="InterPro" id="IPR002035">
    <property type="entry name" value="VWF_A"/>
</dbReference>
<dbReference type="GO" id="GO:0030687">
    <property type="term" value="C:preribosome, large subunit precursor"/>
    <property type="evidence" value="ECO:0007669"/>
    <property type="project" value="TreeGrafter"/>
</dbReference>
<feature type="coiled-coil region" evidence="11">
    <location>
        <begin position="2832"/>
        <end position="2859"/>
    </location>
</feature>
<dbReference type="InterPro" id="IPR011704">
    <property type="entry name" value="ATPase_dyneun-rel_AAA"/>
</dbReference>
<dbReference type="CDD" id="cd00009">
    <property type="entry name" value="AAA"/>
    <property type="match status" value="2"/>
</dbReference>
<dbReference type="InterPro" id="IPR041190">
    <property type="entry name" value="Midasin_AAA_lid_5"/>
</dbReference>
<dbReference type="SMART" id="SM00327">
    <property type="entry name" value="VWA"/>
    <property type="match status" value="1"/>
</dbReference>
<dbReference type="OrthoDB" id="5186at2759"/>
<keyword evidence="6 10" id="KW-0547">Nucleotide-binding</keyword>
<dbReference type="PROSITE" id="PS00675">
    <property type="entry name" value="SIGMA54_INTERACT_1"/>
    <property type="match status" value="1"/>
</dbReference>
<evidence type="ECO:0000256" key="9">
    <source>
        <dbReference type="ARBA" id="ARBA00023242"/>
    </source>
</evidence>
<evidence type="ECO:0000256" key="2">
    <source>
        <dbReference type="ARBA" id="ARBA00004642"/>
    </source>
</evidence>
<dbReference type="PANTHER" id="PTHR48103">
    <property type="entry name" value="MIDASIN-RELATED"/>
    <property type="match status" value="1"/>
</dbReference>
<evidence type="ECO:0000256" key="7">
    <source>
        <dbReference type="ARBA" id="ARBA00022840"/>
    </source>
</evidence>
<organism evidence="14 15">
    <name type="scientific">Pyronema omphalodes (strain CBS 100304)</name>
    <name type="common">Pyronema confluens</name>
    <dbReference type="NCBI Taxonomy" id="1076935"/>
    <lineage>
        <taxon>Eukaryota</taxon>
        <taxon>Fungi</taxon>
        <taxon>Dikarya</taxon>
        <taxon>Ascomycota</taxon>
        <taxon>Pezizomycotina</taxon>
        <taxon>Pezizomycetes</taxon>
        <taxon>Pezizales</taxon>
        <taxon>Pyronemataceae</taxon>
        <taxon>Pyronema</taxon>
    </lineage>
</organism>
<evidence type="ECO:0000256" key="4">
    <source>
        <dbReference type="ARBA" id="ARBA00017143"/>
    </source>
</evidence>